<reference evidence="3 4" key="1">
    <citation type="journal article" date="2018" name="Proc. Natl. Acad. Sci. U.S.A.">
        <title>Linking secondary metabolites to gene clusters through genome sequencing of six diverse Aspergillus species.</title>
        <authorList>
            <person name="Kaerboelling I."/>
            <person name="Vesth T.C."/>
            <person name="Frisvad J.C."/>
            <person name="Nybo J.L."/>
            <person name="Theobald S."/>
            <person name="Kuo A."/>
            <person name="Bowyer P."/>
            <person name="Matsuda Y."/>
            <person name="Mondo S."/>
            <person name="Lyhne E.K."/>
            <person name="Kogle M.E."/>
            <person name="Clum A."/>
            <person name="Lipzen A."/>
            <person name="Salamov A."/>
            <person name="Ngan C.Y."/>
            <person name="Daum C."/>
            <person name="Chiniquy J."/>
            <person name="Barry K."/>
            <person name="LaButti K."/>
            <person name="Haridas S."/>
            <person name="Simmons B.A."/>
            <person name="Magnuson J.K."/>
            <person name="Mortensen U.H."/>
            <person name="Larsen T.O."/>
            <person name="Grigoriev I.V."/>
            <person name="Baker S.E."/>
            <person name="Andersen M.R."/>
        </authorList>
    </citation>
    <scope>NUCLEOTIDE SEQUENCE [LARGE SCALE GENOMIC DNA]</scope>
    <source>
        <strain evidence="3 4">IBT 24754</strain>
    </source>
</reference>
<accession>A0A2T5LUI0</accession>
<evidence type="ECO:0000256" key="2">
    <source>
        <dbReference type="SAM" id="Phobius"/>
    </source>
</evidence>
<dbReference type="GeneID" id="63817703"/>
<feature type="region of interest" description="Disordered" evidence="1">
    <location>
        <begin position="84"/>
        <end position="107"/>
    </location>
</feature>
<feature type="compositionally biased region" description="Polar residues" evidence="1">
    <location>
        <begin position="87"/>
        <end position="107"/>
    </location>
</feature>
<organism evidence="3 4">
    <name type="scientific">Aspergillus ochraceoroseus IBT 24754</name>
    <dbReference type="NCBI Taxonomy" id="1392256"/>
    <lineage>
        <taxon>Eukaryota</taxon>
        <taxon>Fungi</taxon>
        <taxon>Dikarya</taxon>
        <taxon>Ascomycota</taxon>
        <taxon>Pezizomycotina</taxon>
        <taxon>Eurotiomycetes</taxon>
        <taxon>Eurotiomycetidae</taxon>
        <taxon>Eurotiales</taxon>
        <taxon>Aspergillaceae</taxon>
        <taxon>Aspergillus</taxon>
        <taxon>Aspergillus subgen. Nidulantes</taxon>
    </lineage>
</organism>
<dbReference type="AlphaFoldDB" id="A0A2T5LUI0"/>
<gene>
    <name evidence="3" type="ORF">P175DRAFT_0558125</name>
</gene>
<keyword evidence="2" id="KW-0812">Transmembrane</keyword>
<dbReference type="VEuPathDB" id="FungiDB:P175DRAFT_0558125"/>
<evidence type="ECO:0000256" key="1">
    <source>
        <dbReference type="SAM" id="MobiDB-lite"/>
    </source>
</evidence>
<comment type="caution">
    <text evidence="3">The sequence shown here is derived from an EMBL/GenBank/DDBJ whole genome shotgun (WGS) entry which is preliminary data.</text>
</comment>
<name>A0A2T5LUI0_9EURO</name>
<evidence type="ECO:0000313" key="4">
    <source>
        <dbReference type="Proteomes" id="UP000244073"/>
    </source>
</evidence>
<keyword evidence="2" id="KW-0472">Membrane</keyword>
<dbReference type="EMBL" id="MSFN02000005">
    <property type="protein sequence ID" value="PTU19930.1"/>
    <property type="molecule type" value="Genomic_DNA"/>
</dbReference>
<proteinExistence type="predicted"/>
<keyword evidence="2" id="KW-1133">Transmembrane helix</keyword>
<dbReference type="Proteomes" id="UP000244073">
    <property type="component" value="Unassembled WGS sequence"/>
</dbReference>
<evidence type="ECO:0000313" key="3">
    <source>
        <dbReference type="EMBL" id="PTU19930.1"/>
    </source>
</evidence>
<protein>
    <submittedName>
        <fullName evidence="3">Uncharacterized protein</fullName>
    </submittedName>
</protein>
<sequence length="107" mass="12198">MCDHEEYVAYLKQFLLEVLWEHLLSNGRVLREEEQQTRHAALGRIFMARTQVKVGEWVIWVSILALSSPTLTLFSPTLTPFSPLSPRSPNFSPKSPTLTLSSKPTPF</sequence>
<dbReference type="RefSeq" id="XP_040751322.1">
    <property type="nucleotide sequence ID" value="XM_040900819.1"/>
</dbReference>
<feature type="transmembrane region" description="Helical" evidence="2">
    <location>
        <begin position="57"/>
        <end position="78"/>
    </location>
</feature>